<organism evidence="2 3">
    <name type="scientific">Triparma verrucosa</name>
    <dbReference type="NCBI Taxonomy" id="1606542"/>
    <lineage>
        <taxon>Eukaryota</taxon>
        <taxon>Sar</taxon>
        <taxon>Stramenopiles</taxon>
        <taxon>Ochrophyta</taxon>
        <taxon>Bolidophyceae</taxon>
        <taxon>Parmales</taxon>
        <taxon>Triparmaceae</taxon>
        <taxon>Triparma</taxon>
    </lineage>
</organism>
<comment type="caution">
    <text evidence="2">The sequence shown here is derived from an EMBL/GenBank/DDBJ whole genome shotgun (WGS) entry which is preliminary data.</text>
</comment>
<sequence length="447" mass="49655">MSDLALADALSRNAYLESLLEDSDRQNHILKVKYLSLQRDMVLGKKRPGLSFNTLDQQDLAEAFMGVPVKLVDLHPDSSIAECEGRTGNVVDPTVKQGKVRVKLDTAEEQGSKSITISVHISSVNLSEKAGGDKARKMRTNTRASKLLKRASKRGLVLESSKSPPPSPKTAVPTAVPDAAPPSAPPPASAPPKNKRRSTITLSKEEIMDLMPTTEIKLMNLTGFNMSKNRLEEIARLFLSQGLLMREQLKSMKTTSLQDSNAKDIDDLFAEAKAVLPLFKQTMHDIVETVGLMPEDLVMVDSKPLHGKETVLSIAPLKGRGRTLQKIKDDYEGNHLCMLDLVRCSIIVETEEQIAGVLKKMLDMGIVVRLKNRFANPLPTGMRDALMNVKIGGHVCEVQVHQANVFDEKHTMHLYYEFFQYKKCLEMSGNAKKLEELKKSQPNVENY</sequence>
<evidence type="ECO:0000256" key="1">
    <source>
        <dbReference type="SAM" id="MobiDB-lite"/>
    </source>
</evidence>
<proteinExistence type="predicted"/>
<dbReference type="InterPro" id="IPR043519">
    <property type="entry name" value="NT_sf"/>
</dbReference>
<dbReference type="AlphaFoldDB" id="A0A9W7BWF3"/>
<accession>A0A9W7BWF3</accession>
<evidence type="ECO:0000313" key="3">
    <source>
        <dbReference type="Proteomes" id="UP001165160"/>
    </source>
</evidence>
<protein>
    <submittedName>
        <fullName evidence="2">Uncharacterized protein</fullName>
    </submittedName>
</protein>
<dbReference type="EMBL" id="BRXX01000204">
    <property type="protein sequence ID" value="GMH97611.1"/>
    <property type="molecule type" value="Genomic_DNA"/>
</dbReference>
<dbReference type="Proteomes" id="UP001165160">
    <property type="component" value="Unassembled WGS sequence"/>
</dbReference>
<keyword evidence="3" id="KW-1185">Reference proteome</keyword>
<dbReference type="SUPFAM" id="SSF81301">
    <property type="entry name" value="Nucleotidyltransferase"/>
    <property type="match status" value="1"/>
</dbReference>
<gene>
    <name evidence="2" type="ORF">TrVE_jg9428</name>
</gene>
<evidence type="ECO:0000313" key="2">
    <source>
        <dbReference type="EMBL" id="GMH97611.1"/>
    </source>
</evidence>
<feature type="compositionally biased region" description="Low complexity" evidence="1">
    <location>
        <begin position="169"/>
        <end position="178"/>
    </location>
</feature>
<feature type="compositionally biased region" description="Pro residues" evidence="1">
    <location>
        <begin position="179"/>
        <end position="190"/>
    </location>
</feature>
<reference evidence="3" key="1">
    <citation type="journal article" date="2023" name="Commun. Biol.">
        <title>Genome analysis of Parmales, the sister group of diatoms, reveals the evolutionary specialization of diatoms from phago-mixotrophs to photoautotrophs.</title>
        <authorList>
            <person name="Ban H."/>
            <person name="Sato S."/>
            <person name="Yoshikawa S."/>
            <person name="Yamada K."/>
            <person name="Nakamura Y."/>
            <person name="Ichinomiya M."/>
            <person name="Sato N."/>
            <person name="Blanc-Mathieu R."/>
            <person name="Endo H."/>
            <person name="Kuwata A."/>
            <person name="Ogata H."/>
        </authorList>
    </citation>
    <scope>NUCLEOTIDE SEQUENCE [LARGE SCALE GENOMIC DNA]</scope>
    <source>
        <strain evidence="3">NIES 3699</strain>
    </source>
</reference>
<name>A0A9W7BWF3_9STRA</name>
<feature type="region of interest" description="Disordered" evidence="1">
    <location>
        <begin position="151"/>
        <end position="199"/>
    </location>
</feature>